<evidence type="ECO:0000256" key="1">
    <source>
        <dbReference type="ARBA" id="ARBA00001231"/>
    </source>
</evidence>
<dbReference type="Gene3D" id="3.30.379.10">
    <property type="entry name" value="Chitobiase/beta-hexosaminidase domain 2-like"/>
    <property type="match status" value="1"/>
</dbReference>
<dbReference type="SUPFAM" id="SSF55545">
    <property type="entry name" value="beta-N-acetylhexosaminidase-like domain"/>
    <property type="match status" value="1"/>
</dbReference>
<dbReference type="AlphaFoldDB" id="A0A4U3MCZ3"/>
<dbReference type="CDD" id="cd06568">
    <property type="entry name" value="GH20_SpHex_like"/>
    <property type="match status" value="1"/>
</dbReference>
<feature type="chain" id="PRO_5020197225" description="beta-N-acetylhexosaminidase" evidence="7">
    <location>
        <begin position="26"/>
        <end position="496"/>
    </location>
</feature>
<evidence type="ECO:0000256" key="2">
    <source>
        <dbReference type="ARBA" id="ARBA00006285"/>
    </source>
</evidence>
<proteinExistence type="inferred from homology"/>
<dbReference type="PROSITE" id="PS51257">
    <property type="entry name" value="PROKAR_LIPOPROTEIN"/>
    <property type="match status" value="1"/>
</dbReference>
<organism evidence="10 11">
    <name type="scientific">Herbidospora galbida</name>
    <dbReference type="NCBI Taxonomy" id="2575442"/>
    <lineage>
        <taxon>Bacteria</taxon>
        <taxon>Bacillati</taxon>
        <taxon>Actinomycetota</taxon>
        <taxon>Actinomycetes</taxon>
        <taxon>Streptosporangiales</taxon>
        <taxon>Streptosporangiaceae</taxon>
        <taxon>Herbidospora</taxon>
    </lineage>
</organism>
<dbReference type="InterPro" id="IPR029018">
    <property type="entry name" value="Hex-like_dom2"/>
</dbReference>
<evidence type="ECO:0000259" key="9">
    <source>
        <dbReference type="Pfam" id="PF02838"/>
    </source>
</evidence>
<dbReference type="InterPro" id="IPR025705">
    <property type="entry name" value="Beta_hexosaminidase_sua/sub"/>
</dbReference>
<dbReference type="GO" id="GO:0030203">
    <property type="term" value="P:glycosaminoglycan metabolic process"/>
    <property type="evidence" value="ECO:0007669"/>
    <property type="project" value="TreeGrafter"/>
</dbReference>
<dbReference type="GO" id="GO:0005975">
    <property type="term" value="P:carbohydrate metabolic process"/>
    <property type="evidence" value="ECO:0007669"/>
    <property type="project" value="InterPro"/>
</dbReference>
<accession>A0A4U3MCZ3</accession>
<evidence type="ECO:0000313" key="11">
    <source>
        <dbReference type="Proteomes" id="UP000308705"/>
    </source>
</evidence>
<dbReference type="InterPro" id="IPR015882">
    <property type="entry name" value="HEX_bac_N"/>
</dbReference>
<dbReference type="EMBL" id="SZQA01000027">
    <property type="protein sequence ID" value="TKK85506.1"/>
    <property type="molecule type" value="Genomic_DNA"/>
</dbReference>
<comment type="similarity">
    <text evidence="2">Belongs to the glycosyl hydrolase 20 family.</text>
</comment>
<name>A0A4U3MCZ3_9ACTN</name>
<dbReference type="GO" id="GO:0004563">
    <property type="term" value="F:beta-N-acetylhexosaminidase activity"/>
    <property type="evidence" value="ECO:0007669"/>
    <property type="project" value="UniProtKB-EC"/>
</dbReference>
<comment type="catalytic activity">
    <reaction evidence="1">
        <text>Hydrolysis of terminal non-reducing N-acetyl-D-hexosamine residues in N-acetyl-beta-D-hexosaminides.</text>
        <dbReference type="EC" id="3.2.1.52"/>
    </reaction>
</comment>
<dbReference type="PRINTS" id="PR00738">
    <property type="entry name" value="GLHYDRLASE20"/>
</dbReference>
<evidence type="ECO:0000256" key="4">
    <source>
        <dbReference type="ARBA" id="ARBA00022801"/>
    </source>
</evidence>
<protein>
    <recommendedName>
        <fullName evidence="3">beta-N-acetylhexosaminidase</fullName>
        <ecNumber evidence="3">3.2.1.52</ecNumber>
    </recommendedName>
</protein>
<gene>
    <name evidence="10" type="ORF">FDA94_25560</name>
</gene>
<dbReference type="Gene3D" id="3.20.20.80">
    <property type="entry name" value="Glycosidases"/>
    <property type="match status" value="1"/>
</dbReference>
<evidence type="ECO:0000313" key="10">
    <source>
        <dbReference type="EMBL" id="TKK85506.1"/>
    </source>
</evidence>
<keyword evidence="7" id="KW-0732">Signal</keyword>
<dbReference type="Pfam" id="PF02838">
    <property type="entry name" value="Glyco_hydro_20b"/>
    <property type="match status" value="1"/>
</dbReference>
<dbReference type="InterPro" id="IPR015883">
    <property type="entry name" value="Glyco_hydro_20_cat"/>
</dbReference>
<evidence type="ECO:0000256" key="5">
    <source>
        <dbReference type="ARBA" id="ARBA00023295"/>
    </source>
</evidence>
<feature type="domain" description="Glycoside hydrolase family 20 catalytic" evidence="8">
    <location>
        <begin position="145"/>
        <end position="460"/>
    </location>
</feature>
<comment type="caution">
    <text evidence="10">The sequence shown here is derived from an EMBL/GenBank/DDBJ whole genome shotgun (WGS) entry which is preliminary data.</text>
</comment>
<feature type="active site" description="Proton donor" evidence="6">
    <location>
        <position position="308"/>
    </location>
</feature>
<dbReference type="SUPFAM" id="SSF51445">
    <property type="entry name" value="(Trans)glycosidases"/>
    <property type="match status" value="1"/>
</dbReference>
<keyword evidence="5" id="KW-0326">Glycosidase</keyword>
<keyword evidence="4" id="KW-0378">Hydrolase</keyword>
<feature type="signal peptide" evidence="7">
    <location>
        <begin position="1"/>
        <end position="25"/>
    </location>
</feature>
<dbReference type="OrthoDB" id="9763537at2"/>
<sequence>MRVVWRRLSLGLVMLVTSCGSGTPAQPEQLALVPYPASVTRLEQGFTIESGDTVTSAEPAVAAQLVAGISADTGLELTTGPTGRIRLDLDAPQAGAEGYELTVGPGGAHISAATAEGLFRGAQTFRQLARERAVPGVRVSDRPRYAWRGAMLDVARHFRPVADVKRFVDLMAAYKLNVLHLHLTDDQGWRIAVPGWPNLTTVGASTEVGGGPGGFYTAADYREIVRYAQERFVRVVPEVDVPGHTNAALAAHPELTCDGVAPEPYTGIKVGFSALCPGKPETARFLNDVLKELAALTPGHHLHIGGDEVEKLSPREYAQIVELATQAVTANGKEVVGWQEAGATVLPPNSLIQYWQTNGGPEDVKRAVAQGAKVIMSPASRVYLDMKYDDSTRIGQTWAGTTEIDDAYDWDPATLIEGIGDDRIEGVEMALWTETVVTMNDVELLAFPRLPAIAEVAWTPQSQRSFDAFATRLAPLATVWDRWEVDYHRSPRIAWP</sequence>
<reference evidence="10 11" key="1">
    <citation type="submission" date="2019-04" db="EMBL/GenBank/DDBJ databases">
        <title>Herbidospora sp. NEAU-GS14.nov., a novel actinomycete isolated from soil.</title>
        <authorList>
            <person name="Han L."/>
        </authorList>
    </citation>
    <scope>NUCLEOTIDE SEQUENCE [LARGE SCALE GENOMIC DNA]</scope>
    <source>
        <strain evidence="10 11">NEAU-GS14</strain>
    </source>
</reference>
<evidence type="ECO:0000256" key="6">
    <source>
        <dbReference type="PIRSR" id="PIRSR625705-1"/>
    </source>
</evidence>
<feature type="domain" description="Beta-hexosaminidase bacterial type N-terminal" evidence="9">
    <location>
        <begin position="31"/>
        <end position="141"/>
    </location>
</feature>
<dbReference type="InterPro" id="IPR017853">
    <property type="entry name" value="GH"/>
</dbReference>
<evidence type="ECO:0000259" key="8">
    <source>
        <dbReference type="Pfam" id="PF00728"/>
    </source>
</evidence>
<dbReference type="PANTHER" id="PTHR22600:SF57">
    <property type="entry name" value="BETA-N-ACETYLHEXOSAMINIDASE"/>
    <property type="match status" value="1"/>
</dbReference>
<dbReference type="Pfam" id="PF00728">
    <property type="entry name" value="Glyco_hydro_20"/>
    <property type="match status" value="1"/>
</dbReference>
<evidence type="ECO:0000256" key="3">
    <source>
        <dbReference type="ARBA" id="ARBA00012663"/>
    </source>
</evidence>
<keyword evidence="11" id="KW-1185">Reference proteome</keyword>
<dbReference type="PANTHER" id="PTHR22600">
    <property type="entry name" value="BETA-HEXOSAMINIDASE"/>
    <property type="match status" value="1"/>
</dbReference>
<evidence type="ECO:0000256" key="7">
    <source>
        <dbReference type="SAM" id="SignalP"/>
    </source>
</evidence>
<dbReference type="GO" id="GO:0016020">
    <property type="term" value="C:membrane"/>
    <property type="evidence" value="ECO:0007669"/>
    <property type="project" value="TreeGrafter"/>
</dbReference>
<dbReference type="Proteomes" id="UP000308705">
    <property type="component" value="Unassembled WGS sequence"/>
</dbReference>
<dbReference type="EC" id="3.2.1.52" evidence="3"/>